<protein>
    <submittedName>
        <fullName evidence="3">Uncharacterized protein</fullName>
    </submittedName>
</protein>
<keyword evidence="2" id="KW-0812">Transmembrane</keyword>
<feature type="coiled-coil region" evidence="1">
    <location>
        <begin position="489"/>
        <end position="530"/>
    </location>
</feature>
<feature type="coiled-coil region" evidence="1">
    <location>
        <begin position="782"/>
        <end position="925"/>
    </location>
</feature>
<feature type="coiled-coil region" evidence="1">
    <location>
        <begin position="208"/>
        <end position="257"/>
    </location>
</feature>
<evidence type="ECO:0000256" key="2">
    <source>
        <dbReference type="SAM" id="Phobius"/>
    </source>
</evidence>
<keyword evidence="2" id="KW-0472">Membrane</keyword>
<dbReference type="EMBL" id="CP041663">
    <property type="protein sequence ID" value="QDY88173.1"/>
    <property type="molecule type" value="Genomic_DNA"/>
</dbReference>
<reference evidence="4" key="1">
    <citation type="submission" date="2019-07" db="EMBL/GenBank/DDBJ databases">
        <title>Complete genome sequences of three Mycoplasma sp. 1220 strains.</title>
        <authorList>
            <person name="Grozner D."/>
            <person name="Forro B."/>
            <person name="Kovacs A.B."/>
            <person name="Marton S."/>
            <person name="Banyai K."/>
            <person name="Kreizinger Z."/>
            <person name="Sulyok K.M."/>
            <person name="Gyuranecz M."/>
        </authorList>
    </citation>
    <scope>NUCLEOTIDE SEQUENCE [LARGE SCALE GENOMIC DNA]</scope>
    <source>
        <strain evidence="4">MYCAV93</strain>
    </source>
</reference>
<evidence type="ECO:0000256" key="1">
    <source>
        <dbReference type="SAM" id="Coils"/>
    </source>
</evidence>
<gene>
    <name evidence="3" type="ORF">FOY43_00640</name>
</gene>
<keyword evidence="1" id="KW-0175">Coiled coil</keyword>
<feature type="coiled-coil region" evidence="1">
    <location>
        <begin position="966"/>
        <end position="1043"/>
    </location>
</feature>
<organism evidence="3 4">
    <name type="scientific">Mycoplasma anserisalpingitidis</name>
    <dbReference type="NCBI Taxonomy" id="519450"/>
    <lineage>
        <taxon>Bacteria</taxon>
        <taxon>Bacillati</taxon>
        <taxon>Mycoplasmatota</taxon>
        <taxon>Mollicutes</taxon>
        <taxon>Mycoplasmataceae</taxon>
        <taxon>Mycoplasma</taxon>
    </lineage>
</organism>
<feature type="coiled-coil region" evidence="1">
    <location>
        <begin position="2090"/>
        <end position="2117"/>
    </location>
</feature>
<proteinExistence type="predicted"/>
<dbReference type="RefSeq" id="WP_146308591.1">
    <property type="nucleotide sequence ID" value="NZ_CP041663.1"/>
</dbReference>
<keyword evidence="2" id="KW-1133">Transmembrane helix</keyword>
<feature type="coiled-coil region" evidence="1">
    <location>
        <begin position="630"/>
        <end position="751"/>
    </location>
</feature>
<feature type="transmembrane region" description="Helical" evidence="2">
    <location>
        <begin position="12"/>
        <end position="35"/>
    </location>
</feature>
<dbReference type="Proteomes" id="UP000317512">
    <property type="component" value="Chromosome"/>
</dbReference>
<feature type="coiled-coil region" evidence="1">
    <location>
        <begin position="1426"/>
        <end position="1470"/>
    </location>
</feature>
<name>A0A5B8JG43_9MOLU</name>
<accession>A0A5B8JG43</accession>
<evidence type="ECO:0000313" key="4">
    <source>
        <dbReference type="Proteomes" id="UP000317512"/>
    </source>
</evidence>
<evidence type="ECO:0000313" key="3">
    <source>
        <dbReference type="EMBL" id="QDY88173.1"/>
    </source>
</evidence>
<dbReference type="OrthoDB" id="393197at2"/>
<sequence length="2846" mass="328637">MAIEKLRKNKKIIAISSISAASAAALGLGTFTLLLNQNEKQKQVERYESPYEVLKRKKNEILEYISSNGIENTSKTLIDLLNQCEKLSSSQSTTIDEVISLVNKIDYELMFENIKSDIRKENDITESINKLKDMFNEKYIKESTDKLIDQYKNRINSASSIEDKNKLVDELKDLLKDPYKNQKVITEKLQKAMIQADNLLNNNDIKISDDLREQIKTLLDRIDSTKNMDANTLDILADRLLELLDKAKKDNDSKKLDQIKFENRVNESLKNLENQELDPTEKEKIKQEINDLLNASKKEPNKDNFFLNYEILNKNLDDLISESTNFDKSVDELNEIFSSLLNSDLNFRENEVKEKHAYSRMINKLNESTNRQDKNSLLQAIKDIKQNQNYILSLRSEFDSTEKFTNDLIESKLLDSSFSDILKNLLQNNNIENLDEKEVNQVVESDHKELSNFLATVKNEISLNNEIVRQLNELSDLKYKNKTLSSKKIDDLYNEFDKLKNKVATDKNLYNDKSDKFNELSEQLRNLHKEELANLIDKTNSFLDKEYISESLKDKIKQAVLVSKPFSKEESPATIDQIKPKEDLLRQLLKESQRQENHYIFNNKVDNSLDNALNNSNLNNSTSQNADKYKDKINKYFENAKNEIDKINNNDNSENADKLVQIDKIIEKLQKAEENVKSLDDYVNFVDMVNEEIEKIQDPALKQALKDKINKLKDIIDENYNELDDLESVSISDMKKKLQDALNEFQDLKEVILTNRLYEDTLQKISYTFINDKDGREDTPMESALKNSLMELKDKLLTLEKDSLEYNKTVSDIIDLRDNIENARELEYRNNQLKNNLDNIPYYDFGDYKPTSVISDAENTYSSTKSYIDNLKNNPSVFYENIQEIKDRTDTVVQKNENLNREVAQASLRNTVNKLEKNKTTLTGEVFDKVNESIQNLINNSNPYLDKYTSRNSQEINDYNFGISTNVELAQVLREAQEQLKSLQDKKKDFIAEQLEAKILNNLINSSDSFDTIQKKINNLRDEVSLIKDKLNLEAKLEELKNVFPTKEDSEYRKIYDEAITDFSKKYNDYFEQYKSVTDNSSNIRSIEFDVIKAIEDAKRQKENLDESWDSLVEKIKKEFANKELLSSDIDNFNDANIETLKNEFNNVISNVNYPTSEFGDLVEIRDQIDYTFNKDKFNTQVNSDLKTLESISKTDPKALPTFNDIKNTIDRLKEQVNNLQLPNFDDFCSKTEEFCNNAEYKKQIREANAKLVEFTDIAKDIQPYTEIVKELLDRIEVLDKNANSGIKSDSLKQALENNKIFELDNLLKDSEGNPIQVLDSITNTLRDKTFSDLTKSKIINDIRIKREALSKALEDSKSFQDRKIDLLEKLKQFKTVENDELKGNATKHDPSFGPIFNATLDKLKEKITAVQLEYNSDGTENTSDLEVKKAELNKLSSELTRLKDASQKLNEASRSVKNAQEAITKVNTSSEIQNKLKGVLESLITDQQNRYNYDGVSYVVGGKEQNPFDSETISNNIAKINDLIDVLSKIQEFDTKYTKLTTEKLTDANFTLSTVLTTNESLNSTNANSNIKEYLNNIKKEMDTEVNVDPSTGTINSSKVFDLTHKLSSLELLVDEIIAKIEKYNEIKTLSEGNSLEQRERDMHLWSAKYLGDSIVRAATITNETKTYEKVTLDDLKTARFTLISNYSMKERVYQERKEKLNLLKTQLNDIKTTLNDPIYSEVKNDHKGLLTLLNEQYEVYLNNIAYAGDLKSENNISTYTFEQIVSEQVNSLLENFLNIGKDATAIYDQLDRYKSSADLINSLEATDSKFSKLLEQKFQSVEQIKWFTDRTKELINENKNLWVVNTDAGKLNIKRQELANFILRMDLLFSYSVARERLESYTDDKLTSGELAPLKGIIENLILELKADEEPHSEKYYEKLKVKYLTGNGEYSLSRAEFNSLNLHKAIVKAQAEWDEYQRFIGDVNNHRSETEKMVQLYNELSRLLAQAKENISNPSEVYPFTSGATTNKRHEEMKEKLFDLIDNSFDGILVELKNQKFSELKDLLKEANDVKTFMTTNYSNVQNSPELADYSDVAITALENITKNNSITEMNNAIIAAQGKIKEQKDKIIKYEIEQTKATNAKVQKYIDLFNSDPKYSQVTKIPSQTLVNLKDKNDKLTSIISSKPTEENYKNFISYINSEIKRSFTEVEQAYISFKTTTTFNLKDSKNSFTLFNTEITNSSNVSSIISSLTKLGFNSDLESKIREFTDSFNTLTTFATDTILDETDNVEITYNAYKEYADKVYEVLGKYQNLLFKETNNIKDKLDTYFDARKDVNKYLETIRANADDITNFAEIIKSYDIQISSVKAIKDIFENSLTENTSDTITEQIHNIKNAYNSLIKLTEWIKSSTNLEQAFSYLYKPNENDASKSNYLYIQARTDFEDSEFISENFIAEVKRQTEETLTLNGKSYNGILLNSNDALLNYFSEHTILKNNENKKIFNEDNIKVYLIKPTGSANYFEQVFQANPSFKNLRYSLAYVYTNPNKNDPSNAYKDIPDIAYVFNNIETPFMTQKYAKFGLDKFKYIYGWSFGDKDYGYGPTNWSNSDFEKRYVFDYSNAGWTSSNALINIQDALTRGSIEIMKETNKPYVLHDWDESDGESLNTAKDLKISAKINDNISINSRTFFSLRDWTFYSFYNFDNYGDHAWFPNCVVIPMYSKASNGGQAIAFLVIRFEYELSSGKDSTNKFATGFYLNQSVWEGCSTSVVYANDINDPKYTILSSDSREVANKKITDFANEIMSKNNTKYFYPETSGQMKKFIYDTSKLTWKFSTQGDRPLASQTSLMNTYLKQFDFKLRLNEEKGEE</sequence>